<dbReference type="EMBL" id="NJBN01000011">
    <property type="protein sequence ID" value="TKJ37972.1"/>
    <property type="molecule type" value="Genomic_DNA"/>
</dbReference>
<protein>
    <submittedName>
        <fullName evidence="2">SAM-dependent methyltransferase</fullName>
    </submittedName>
</protein>
<dbReference type="PANTHER" id="PTHR43861">
    <property type="entry name" value="TRANS-ACONITATE 2-METHYLTRANSFERASE-RELATED"/>
    <property type="match status" value="1"/>
</dbReference>
<dbReference type="Proteomes" id="UP000319619">
    <property type="component" value="Unassembled WGS sequence"/>
</dbReference>
<accession>A0A532USV4</accession>
<dbReference type="CDD" id="cd02440">
    <property type="entry name" value="AdoMet_MTases"/>
    <property type="match status" value="1"/>
</dbReference>
<dbReference type="PANTHER" id="PTHR43861:SF1">
    <property type="entry name" value="TRANS-ACONITATE 2-METHYLTRANSFERASE"/>
    <property type="match status" value="1"/>
</dbReference>
<gene>
    <name evidence="2" type="ORF">CEE37_13500</name>
</gene>
<keyword evidence="2" id="KW-0489">Methyltransferase</keyword>
<organism evidence="2 3">
    <name type="scientific">candidate division LCP-89 bacterium B3_LCP</name>
    <dbReference type="NCBI Taxonomy" id="2012998"/>
    <lineage>
        <taxon>Bacteria</taxon>
        <taxon>Pseudomonadati</taxon>
        <taxon>Bacteria division LCP-89</taxon>
    </lineage>
</organism>
<dbReference type="GO" id="GO:0008168">
    <property type="term" value="F:methyltransferase activity"/>
    <property type="evidence" value="ECO:0007669"/>
    <property type="project" value="UniProtKB-KW"/>
</dbReference>
<dbReference type="Gene3D" id="3.40.50.150">
    <property type="entry name" value="Vaccinia Virus protein VP39"/>
    <property type="match status" value="1"/>
</dbReference>
<dbReference type="InterPro" id="IPR029063">
    <property type="entry name" value="SAM-dependent_MTases_sf"/>
</dbReference>
<dbReference type="InterPro" id="IPR025714">
    <property type="entry name" value="Methyltranfer_dom"/>
</dbReference>
<sequence length="188" mass="20812">MPEESMGHVCPPSVIKWLNSPLRRLLQNPRKIFGTYVNPGNTVIDLGCGGGLFTVALAEMVGKSGRVIAVDLQEEMLRITRNFATKKGVMDRITLHQCSEKDIGLTDQNVDFALAFYVVHEVPDRKGFLSQVAALLKPDATFMLIEPKHHVKAEQFDQILGEAKLAGLDYHTQIKMAMSRGMVFTVGS</sequence>
<keyword evidence="2" id="KW-0808">Transferase</keyword>
<dbReference type="SUPFAM" id="SSF53335">
    <property type="entry name" value="S-adenosyl-L-methionine-dependent methyltransferases"/>
    <property type="match status" value="1"/>
</dbReference>
<dbReference type="AlphaFoldDB" id="A0A532USV4"/>
<reference evidence="2 3" key="1">
    <citation type="submission" date="2017-06" db="EMBL/GenBank/DDBJ databases">
        <title>Novel microbial phyla capable of carbon fixation and sulfur reduction in deep-sea sediments.</title>
        <authorList>
            <person name="Huang J."/>
            <person name="Baker B."/>
            <person name="Wang Y."/>
        </authorList>
    </citation>
    <scope>NUCLEOTIDE SEQUENCE [LARGE SCALE GENOMIC DNA]</scope>
    <source>
        <strain evidence="2">B3_LCP</strain>
    </source>
</reference>
<dbReference type="GO" id="GO:0032259">
    <property type="term" value="P:methylation"/>
    <property type="evidence" value="ECO:0007669"/>
    <property type="project" value="UniProtKB-KW"/>
</dbReference>
<comment type="caution">
    <text evidence="2">The sequence shown here is derived from an EMBL/GenBank/DDBJ whole genome shotgun (WGS) entry which is preliminary data.</text>
</comment>
<evidence type="ECO:0000259" key="1">
    <source>
        <dbReference type="Pfam" id="PF13847"/>
    </source>
</evidence>
<name>A0A532USV4_UNCL8</name>
<evidence type="ECO:0000313" key="3">
    <source>
        <dbReference type="Proteomes" id="UP000319619"/>
    </source>
</evidence>
<dbReference type="Pfam" id="PF13847">
    <property type="entry name" value="Methyltransf_31"/>
    <property type="match status" value="1"/>
</dbReference>
<feature type="domain" description="Methyltransferase" evidence="1">
    <location>
        <begin position="39"/>
        <end position="156"/>
    </location>
</feature>
<proteinExistence type="predicted"/>
<evidence type="ECO:0000313" key="2">
    <source>
        <dbReference type="EMBL" id="TKJ37972.1"/>
    </source>
</evidence>